<evidence type="ECO:0000256" key="2">
    <source>
        <dbReference type="ARBA" id="ARBA00009477"/>
    </source>
</evidence>
<feature type="domain" description="Multidrug resistance protein MdtA-like barrel-sandwich hybrid" evidence="4">
    <location>
        <begin position="57"/>
        <end position="180"/>
    </location>
</feature>
<evidence type="ECO:0000259" key="4">
    <source>
        <dbReference type="Pfam" id="PF25917"/>
    </source>
</evidence>
<dbReference type="Pfam" id="PF25967">
    <property type="entry name" value="RND-MFP_C"/>
    <property type="match status" value="1"/>
</dbReference>
<dbReference type="Gene3D" id="2.40.50.100">
    <property type="match status" value="1"/>
</dbReference>
<keyword evidence="7" id="KW-1185">Reference proteome</keyword>
<dbReference type="RefSeq" id="WP_169074810.1">
    <property type="nucleotide sequence ID" value="NZ_JABBXH010000002.1"/>
</dbReference>
<keyword evidence="3" id="KW-0813">Transport</keyword>
<dbReference type="Gene3D" id="2.40.30.170">
    <property type="match status" value="1"/>
</dbReference>
<dbReference type="InterPro" id="IPR006143">
    <property type="entry name" value="RND_pump_MFP"/>
</dbReference>
<dbReference type="GO" id="GO:1990281">
    <property type="term" value="C:efflux pump complex"/>
    <property type="evidence" value="ECO:0007669"/>
    <property type="project" value="TreeGrafter"/>
</dbReference>
<evidence type="ECO:0000256" key="1">
    <source>
        <dbReference type="ARBA" id="ARBA00004196"/>
    </source>
</evidence>
<dbReference type="PANTHER" id="PTHR30469:SF20">
    <property type="entry name" value="EFFLUX RND TRANSPORTER PERIPLASMIC ADAPTOR SUBUNIT"/>
    <property type="match status" value="1"/>
</dbReference>
<accession>A0A7Y0LDA8</accession>
<dbReference type="SUPFAM" id="SSF111369">
    <property type="entry name" value="HlyD-like secretion proteins"/>
    <property type="match status" value="1"/>
</dbReference>
<dbReference type="AlphaFoldDB" id="A0A7Y0LDA8"/>
<evidence type="ECO:0000256" key="3">
    <source>
        <dbReference type="ARBA" id="ARBA00022448"/>
    </source>
</evidence>
<dbReference type="Gene3D" id="2.40.420.20">
    <property type="match status" value="1"/>
</dbReference>
<dbReference type="Proteomes" id="UP000568664">
    <property type="component" value="Unassembled WGS sequence"/>
</dbReference>
<dbReference type="InterPro" id="IPR058627">
    <property type="entry name" value="MdtA-like_C"/>
</dbReference>
<dbReference type="EMBL" id="JABBXH010000002">
    <property type="protein sequence ID" value="NMP31501.1"/>
    <property type="molecule type" value="Genomic_DNA"/>
</dbReference>
<comment type="similarity">
    <text evidence="2">Belongs to the membrane fusion protein (MFP) (TC 8.A.1) family.</text>
</comment>
<gene>
    <name evidence="6" type="ORF">HII17_08000</name>
</gene>
<feature type="domain" description="Multidrug resistance protein MdtA-like C-terminal permuted SH3" evidence="5">
    <location>
        <begin position="272"/>
        <end position="328"/>
    </location>
</feature>
<comment type="caution">
    <text evidence="6">The sequence shown here is derived from an EMBL/GenBank/DDBJ whole genome shotgun (WGS) entry which is preliminary data.</text>
</comment>
<dbReference type="InterPro" id="IPR058625">
    <property type="entry name" value="MdtA-like_BSH"/>
</dbReference>
<evidence type="ECO:0000313" key="7">
    <source>
        <dbReference type="Proteomes" id="UP000568664"/>
    </source>
</evidence>
<proteinExistence type="inferred from homology"/>
<dbReference type="NCBIfam" id="TIGR01730">
    <property type="entry name" value="RND_mfp"/>
    <property type="match status" value="1"/>
</dbReference>
<dbReference type="Pfam" id="PF25917">
    <property type="entry name" value="BSH_RND"/>
    <property type="match status" value="1"/>
</dbReference>
<comment type="subcellular location">
    <subcellularLocation>
        <location evidence="1">Cell envelope</location>
    </subcellularLocation>
</comment>
<sequence length="348" mass="38734">MKNLLIVSVLFLLQACSEPTPKIVEQAPVVVQMSKVVQVNSNKEYEFPATVSAVKDVDLKFEVSGRLIVENLVEGSEVAKGQVLAQIDPAPFQRKVDESRTRHQDAARSLSRIKEMHSKNVASQRELDDAESLFTITEIALENAKQDLSYCTIKAPYDAVVGARFIENNSYIRAGDTIANLQDRSQLYFSFEVPERIMTANAGNRNVKATAYIIGQEEQVFDIHYVEHKTTPDPVTQTYDIRFAIDGEVTNLFFPGSRATVKIEDLNQAKHALVIPINALVGDKTSGFFVWRFNEVKGVVEKANVDIADLNQELAVIASGLMVGDKVVSAAVSQMREEMNVKEYKADF</sequence>
<evidence type="ECO:0000313" key="6">
    <source>
        <dbReference type="EMBL" id="NMP31501.1"/>
    </source>
</evidence>
<dbReference type="Gene3D" id="1.10.287.470">
    <property type="entry name" value="Helix hairpin bin"/>
    <property type="match status" value="1"/>
</dbReference>
<evidence type="ECO:0000259" key="5">
    <source>
        <dbReference type="Pfam" id="PF25967"/>
    </source>
</evidence>
<protein>
    <submittedName>
        <fullName evidence="6">Efflux RND transporter periplasmic adaptor subunit</fullName>
    </submittedName>
</protein>
<dbReference type="GO" id="GO:0015562">
    <property type="term" value="F:efflux transmembrane transporter activity"/>
    <property type="evidence" value="ECO:0007669"/>
    <property type="project" value="TreeGrafter"/>
</dbReference>
<organism evidence="6 7">
    <name type="scientific">Thalassotalea algicola</name>
    <dbReference type="NCBI Taxonomy" id="2716224"/>
    <lineage>
        <taxon>Bacteria</taxon>
        <taxon>Pseudomonadati</taxon>
        <taxon>Pseudomonadota</taxon>
        <taxon>Gammaproteobacteria</taxon>
        <taxon>Alteromonadales</taxon>
        <taxon>Colwelliaceae</taxon>
        <taxon>Thalassotalea</taxon>
    </lineage>
</organism>
<name>A0A7Y0LDA8_9GAMM</name>
<dbReference type="PROSITE" id="PS51257">
    <property type="entry name" value="PROKAR_LIPOPROTEIN"/>
    <property type="match status" value="1"/>
</dbReference>
<dbReference type="PANTHER" id="PTHR30469">
    <property type="entry name" value="MULTIDRUG RESISTANCE PROTEIN MDTA"/>
    <property type="match status" value="1"/>
</dbReference>
<reference evidence="6 7" key="1">
    <citation type="submission" date="2020-04" db="EMBL/GenBank/DDBJ databases">
        <title>Thalassotalea sp. M1531, isolated from the surface of marine red alga.</title>
        <authorList>
            <person name="Pang L."/>
            <person name="Lu D.-C."/>
        </authorList>
    </citation>
    <scope>NUCLEOTIDE SEQUENCE [LARGE SCALE GENOMIC DNA]</scope>
    <source>
        <strain evidence="6 7">M1531</strain>
    </source>
</reference>